<evidence type="ECO:0000313" key="4">
    <source>
        <dbReference type="EMBL" id="RJO71278.1"/>
    </source>
</evidence>
<dbReference type="Pfam" id="PF03060">
    <property type="entry name" value="NMO"/>
    <property type="match status" value="1"/>
</dbReference>
<reference evidence="4 5" key="1">
    <citation type="submission" date="2018-09" db="EMBL/GenBank/DDBJ databases">
        <title>YIM PH21274 draft genome.</title>
        <authorList>
            <person name="Miao C."/>
        </authorList>
    </citation>
    <scope>NUCLEOTIDE SEQUENCE [LARGE SCALE GENOMIC DNA]</scope>
    <source>
        <strain evidence="4 5">YIM PH 21724</strain>
    </source>
</reference>
<keyword evidence="5" id="KW-1185">Reference proteome</keyword>
<dbReference type="SUPFAM" id="SSF51412">
    <property type="entry name" value="Inosine monophosphate dehydrogenase (IMPDH)"/>
    <property type="match status" value="1"/>
</dbReference>
<evidence type="ECO:0000256" key="2">
    <source>
        <dbReference type="ARBA" id="ARBA00022643"/>
    </source>
</evidence>
<dbReference type="OrthoDB" id="9778912at2"/>
<dbReference type="AlphaFoldDB" id="A0A3A4KFD6"/>
<dbReference type="PANTHER" id="PTHR32332:SF20">
    <property type="entry name" value="2-NITROPROPANE DIOXYGENASE-LIKE PROTEIN"/>
    <property type="match status" value="1"/>
</dbReference>
<comment type="caution">
    <text evidence="4">The sequence shown here is derived from an EMBL/GenBank/DDBJ whole genome shotgun (WGS) entry which is preliminary data.</text>
</comment>
<dbReference type="InterPro" id="IPR013785">
    <property type="entry name" value="Aldolase_TIM"/>
</dbReference>
<evidence type="ECO:0000256" key="3">
    <source>
        <dbReference type="ARBA" id="ARBA00023002"/>
    </source>
</evidence>
<sequence length="352" mass="36411">MTLRTPLTELVGIRYPIVQTGMGWVAGPSLVAATSEAGGLGILASATMTYAELEAAIAKTKAHTDKPFGVNIRADAVDAAARIELLIRERVAVASFALAPKQELIAELKAAGTVVIPSIGAAKHAVKVAAWGADAVIVQGSEGGGHTGPVATTLLLPSVLDAVDIPVIAAGGFFDGRGLAAALAYGAAGVAMGTRFLLTKESTVPDAVKQEYLRRGLQDTVVSTRVDGMPHRVLNTELVRRLEHSGRWRGLTAAVANAARFKGMTGMKWSTMVRDGLAMRKTKDLSWSQVVMAANTPMLLRAGLVEGDTGAGVLAAGQVTGIIDDLPTCGALIERIVADATARIAAMSALDS</sequence>
<evidence type="ECO:0000256" key="1">
    <source>
        <dbReference type="ARBA" id="ARBA00022630"/>
    </source>
</evidence>
<dbReference type="GO" id="GO:0018580">
    <property type="term" value="F:nitronate monooxygenase activity"/>
    <property type="evidence" value="ECO:0007669"/>
    <property type="project" value="InterPro"/>
</dbReference>
<gene>
    <name evidence="4" type="ORF">D5S18_25570</name>
</gene>
<organism evidence="4 5">
    <name type="scientific">Nocardia panacis</name>
    <dbReference type="NCBI Taxonomy" id="2340916"/>
    <lineage>
        <taxon>Bacteria</taxon>
        <taxon>Bacillati</taxon>
        <taxon>Actinomycetota</taxon>
        <taxon>Actinomycetes</taxon>
        <taxon>Mycobacteriales</taxon>
        <taxon>Nocardiaceae</taxon>
        <taxon>Nocardia</taxon>
    </lineage>
</organism>
<dbReference type="Proteomes" id="UP000266677">
    <property type="component" value="Unassembled WGS sequence"/>
</dbReference>
<name>A0A3A4KFD6_9NOCA</name>
<dbReference type="InterPro" id="IPR004136">
    <property type="entry name" value="NMO"/>
</dbReference>
<keyword evidence="4" id="KW-0503">Monooxygenase</keyword>
<keyword evidence="3" id="KW-0560">Oxidoreductase</keyword>
<dbReference type="PANTHER" id="PTHR32332">
    <property type="entry name" value="2-NITROPROPANE DIOXYGENASE"/>
    <property type="match status" value="1"/>
</dbReference>
<proteinExistence type="predicted"/>
<keyword evidence="2" id="KW-0288">FMN</keyword>
<keyword evidence="1" id="KW-0285">Flavoprotein</keyword>
<accession>A0A3A4KFD6</accession>
<dbReference type="Gene3D" id="3.20.20.70">
    <property type="entry name" value="Aldolase class I"/>
    <property type="match status" value="1"/>
</dbReference>
<dbReference type="CDD" id="cd04730">
    <property type="entry name" value="NPD_like"/>
    <property type="match status" value="1"/>
</dbReference>
<protein>
    <submittedName>
        <fullName evidence="4">Nitronate monooxygenase</fullName>
    </submittedName>
</protein>
<dbReference type="RefSeq" id="WP_120043646.1">
    <property type="nucleotide sequence ID" value="NZ_QZFU01000035.1"/>
</dbReference>
<dbReference type="EMBL" id="QZFU01000035">
    <property type="protein sequence ID" value="RJO71278.1"/>
    <property type="molecule type" value="Genomic_DNA"/>
</dbReference>
<evidence type="ECO:0000313" key="5">
    <source>
        <dbReference type="Proteomes" id="UP000266677"/>
    </source>
</evidence>